<reference evidence="2" key="1">
    <citation type="journal article" date="2019" name="Int. J. Syst. Evol. Microbiol.">
        <title>The Global Catalogue of Microorganisms (GCM) 10K type strain sequencing project: providing services to taxonomists for standard genome sequencing and annotation.</title>
        <authorList>
            <consortium name="The Broad Institute Genomics Platform"/>
            <consortium name="The Broad Institute Genome Sequencing Center for Infectious Disease"/>
            <person name="Wu L."/>
            <person name="Ma J."/>
        </authorList>
    </citation>
    <scope>NUCLEOTIDE SEQUENCE [LARGE SCALE GENOMIC DNA]</scope>
    <source>
        <strain evidence="2">KCTC 42587</strain>
    </source>
</reference>
<organism evidence="1 2">
    <name type="scientific">Bizionia sediminis</name>
    <dbReference type="NCBI Taxonomy" id="1737064"/>
    <lineage>
        <taxon>Bacteria</taxon>
        <taxon>Pseudomonadati</taxon>
        <taxon>Bacteroidota</taxon>
        <taxon>Flavobacteriia</taxon>
        <taxon>Flavobacteriales</taxon>
        <taxon>Flavobacteriaceae</taxon>
        <taxon>Bizionia</taxon>
    </lineage>
</organism>
<dbReference type="Proteomes" id="UP001597472">
    <property type="component" value="Unassembled WGS sequence"/>
</dbReference>
<keyword evidence="2" id="KW-1185">Reference proteome</keyword>
<dbReference type="PANTHER" id="PTHR47199:SF2">
    <property type="entry name" value="PHOTOSYSTEM II STABILITY_ASSEMBLY FACTOR HCF136, CHLOROPLASTIC"/>
    <property type="match status" value="1"/>
</dbReference>
<dbReference type="PANTHER" id="PTHR47199">
    <property type="entry name" value="PHOTOSYSTEM II STABILITY/ASSEMBLY FACTOR HCF136, CHLOROPLASTIC"/>
    <property type="match status" value="1"/>
</dbReference>
<dbReference type="CDD" id="cd15482">
    <property type="entry name" value="Sialidase_non-viral"/>
    <property type="match status" value="2"/>
</dbReference>
<dbReference type="EMBL" id="JBHULS010000001">
    <property type="protein sequence ID" value="MFD2550621.1"/>
    <property type="molecule type" value="Genomic_DNA"/>
</dbReference>
<dbReference type="InterPro" id="IPR015943">
    <property type="entry name" value="WD40/YVTN_repeat-like_dom_sf"/>
</dbReference>
<dbReference type="SUPFAM" id="SSF110296">
    <property type="entry name" value="Oligoxyloglucan reducing end-specific cellobiohydrolase"/>
    <property type="match status" value="1"/>
</dbReference>
<dbReference type="RefSeq" id="WP_376891435.1">
    <property type="nucleotide sequence ID" value="NZ_JBHULS010000001.1"/>
</dbReference>
<protein>
    <submittedName>
        <fullName evidence="1">WD40/YVTN/BNR-like repeat-containing protein</fullName>
    </submittedName>
</protein>
<accession>A0ABW5KPT4</accession>
<comment type="caution">
    <text evidence="1">The sequence shown here is derived from an EMBL/GenBank/DDBJ whole genome shotgun (WGS) entry which is preliminary data.</text>
</comment>
<proteinExistence type="predicted"/>
<gene>
    <name evidence="1" type="ORF">ACFSQP_02210</name>
</gene>
<sequence length="349" mass="37778">MKHIFFIALLLFVWACKPDKMAPISPITGVAIEPILTDSTLSIRALDILDTKNIAFAANNNTYGLYNTTANTWLLTEQQYDSLTLEFRAVGNNLEDFFMLSVGNPALLFKTTNSGTMALVYKEAGAGVFYNAMAFWNKQEGIAVGDATDSCMSVIITRDGGNTWKKLSCKILPDTDYGAAAFAASNTNIVVLGSHTWIATGGVASAILYSPDKGKTWEAYKTPIVQGTATTGMYSLTFYDAKTGFAIGGDYTNPDAYAANKIRTLDGGKTWELVAAQAEPGYRSCVQYIPNSGGTELLAVGFNGMDYSSDNGLSWKRLSDAGYYTIRFLNDSVAFAAGKGRISKLTFKR</sequence>
<evidence type="ECO:0000313" key="2">
    <source>
        <dbReference type="Proteomes" id="UP001597472"/>
    </source>
</evidence>
<evidence type="ECO:0000313" key="1">
    <source>
        <dbReference type="EMBL" id="MFD2550621.1"/>
    </source>
</evidence>
<dbReference type="Gene3D" id="2.130.10.10">
    <property type="entry name" value="YVTN repeat-like/Quinoprotein amine dehydrogenase"/>
    <property type="match status" value="1"/>
</dbReference>
<name>A0ABW5KPT4_9FLAO</name>